<gene>
    <name evidence="1" type="ORF">Csa_4G418530</name>
</gene>
<evidence type="ECO:0000313" key="1">
    <source>
        <dbReference type="EMBL" id="KGN54660.1"/>
    </source>
</evidence>
<accession>A0A0A0KYC8</accession>
<proteinExistence type="predicted"/>
<dbReference type="AlphaFoldDB" id="A0A0A0KYC8"/>
<dbReference type="EMBL" id="CM002925">
    <property type="protein sequence ID" value="KGN54660.1"/>
    <property type="molecule type" value="Genomic_DNA"/>
</dbReference>
<organism evidence="1 2">
    <name type="scientific">Cucumis sativus</name>
    <name type="common">Cucumber</name>
    <dbReference type="NCBI Taxonomy" id="3659"/>
    <lineage>
        <taxon>Eukaryota</taxon>
        <taxon>Viridiplantae</taxon>
        <taxon>Streptophyta</taxon>
        <taxon>Embryophyta</taxon>
        <taxon>Tracheophyta</taxon>
        <taxon>Spermatophyta</taxon>
        <taxon>Magnoliopsida</taxon>
        <taxon>eudicotyledons</taxon>
        <taxon>Gunneridae</taxon>
        <taxon>Pentapetalae</taxon>
        <taxon>rosids</taxon>
        <taxon>fabids</taxon>
        <taxon>Cucurbitales</taxon>
        <taxon>Cucurbitaceae</taxon>
        <taxon>Benincaseae</taxon>
        <taxon>Cucumis</taxon>
    </lineage>
</organism>
<reference evidence="1 2" key="3">
    <citation type="journal article" date="2010" name="BMC Genomics">
        <title>Transcriptome sequencing and comparative analysis of cucumber flowers with different sex types.</title>
        <authorList>
            <person name="Guo S."/>
            <person name="Zheng Y."/>
            <person name="Joung J.G."/>
            <person name="Liu S."/>
            <person name="Zhang Z."/>
            <person name="Crasta O.R."/>
            <person name="Sobral B.W."/>
            <person name="Xu Y."/>
            <person name="Huang S."/>
            <person name="Fei Z."/>
        </authorList>
    </citation>
    <scope>NUCLEOTIDE SEQUENCE [LARGE SCALE GENOMIC DNA]</scope>
    <source>
        <strain evidence="2">cv. 9930</strain>
    </source>
</reference>
<keyword evidence="2" id="KW-1185">Reference proteome</keyword>
<protein>
    <submittedName>
        <fullName evidence="1">Uncharacterized protein</fullName>
    </submittedName>
</protein>
<sequence>MYHRLVVLPSFKEDLLLPPSHKSVLHVVAQIVVLRLSVLQRRSIVTDMFNSIGDIMSQICFAC</sequence>
<name>A0A0A0KYC8_CUCSA</name>
<evidence type="ECO:0000313" key="2">
    <source>
        <dbReference type="Proteomes" id="UP000029981"/>
    </source>
</evidence>
<reference evidence="1 2" key="4">
    <citation type="journal article" date="2011" name="BMC Genomics">
        <title>RNA-Seq improves annotation of protein-coding genes in the cucumber genome.</title>
        <authorList>
            <person name="Li Z."/>
            <person name="Zhang Z."/>
            <person name="Yan P."/>
            <person name="Huang S."/>
            <person name="Fei Z."/>
            <person name="Lin K."/>
        </authorList>
    </citation>
    <scope>NUCLEOTIDE SEQUENCE [LARGE SCALE GENOMIC DNA]</scope>
    <source>
        <strain evidence="2">cv. 9930</strain>
    </source>
</reference>
<reference evidence="1 2" key="2">
    <citation type="journal article" date="2009" name="PLoS ONE">
        <title>An integrated genetic and cytogenetic map of the cucumber genome.</title>
        <authorList>
            <person name="Ren Y."/>
            <person name="Zhang Z."/>
            <person name="Liu J."/>
            <person name="Staub J.E."/>
            <person name="Han Y."/>
            <person name="Cheng Z."/>
            <person name="Li X."/>
            <person name="Lu J."/>
            <person name="Miao H."/>
            <person name="Kang H."/>
            <person name="Xie B."/>
            <person name="Gu X."/>
            <person name="Wang X."/>
            <person name="Du Y."/>
            <person name="Jin W."/>
            <person name="Huang S."/>
        </authorList>
    </citation>
    <scope>NUCLEOTIDE SEQUENCE [LARGE SCALE GENOMIC DNA]</scope>
    <source>
        <strain evidence="2">cv. 9930</strain>
    </source>
</reference>
<reference evidence="1 2" key="1">
    <citation type="journal article" date="2009" name="Nat. Genet.">
        <title>The genome of the cucumber, Cucumis sativus L.</title>
        <authorList>
            <person name="Huang S."/>
            <person name="Li R."/>
            <person name="Zhang Z."/>
            <person name="Li L."/>
            <person name="Gu X."/>
            <person name="Fan W."/>
            <person name="Lucas W.J."/>
            <person name="Wang X."/>
            <person name="Xie B."/>
            <person name="Ni P."/>
            <person name="Ren Y."/>
            <person name="Zhu H."/>
            <person name="Li J."/>
            <person name="Lin K."/>
            <person name="Jin W."/>
            <person name="Fei Z."/>
            <person name="Li G."/>
            <person name="Staub J."/>
            <person name="Kilian A."/>
            <person name="van der Vossen E.A."/>
            <person name="Wu Y."/>
            <person name="Guo J."/>
            <person name="He J."/>
            <person name="Jia Z."/>
            <person name="Ren Y."/>
            <person name="Tian G."/>
            <person name="Lu Y."/>
            <person name="Ruan J."/>
            <person name="Qian W."/>
            <person name="Wang M."/>
            <person name="Huang Q."/>
            <person name="Li B."/>
            <person name="Xuan Z."/>
            <person name="Cao J."/>
            <person name="Asan"/>
            <person name="Wu Z."/>
            <person name="Zhang J."/>
            <person name="Cai Q."/>
            <person name="Bai Y."/>
            <person name="Zhao B."/>
            <person name="Han Y."/>
            <person name="Li Y."/>
            <person name="Li X."/>
            <person name="Wang S."/>
            <person name="Shi Q."/>
            <person name="Liu S."/>
            <person name="Cho W.K."/>
            <person name="Kim J.Y."/>
            <person name="Xu Y."/>
            <person name="Heller-Uszynska K."/>
            <person name="Miao H."/>
            <person name="Cheng Z."/>
            <person name="Zhang S."/>
            <person name="Wu J."/>
            <person name="Yang Y."/>
            <person name="Kang H."/>
            <person name="Li M."/>
            <person name="Liang H."/>
            <person name="Ren X."/>
            <person name="Shi Z."/>
            <person name="Wen M."/>
            <person name="Jian M."/>
            <person name="Yang H."/>
            <person name="Zhang G."/>
            <person name="Yang Z."/>
            <person name="Chen R."/>
            <person name="Liu S."/>
            <person name="Li J."/>
            <person name="Ma L."/>
            <person name="Liu H."/>
            <person name="Zhou Y."/>
            <person name="Zhao J."/>
            <person name="Fang X."/>
            <person name="Li G."/>
            <person name="Fang L."/>
            <person name="Li Y."/>
            <person name="Liu D."/>
            <person name="Zheng H."/>
            <person name="Zhang Y."/>
            <person name="Qin N."/>
            <person name="Li Z."/>
            <person name="Yang G."/>
            <person name="Yang S."/>
            <person name="Bolund L."/>
            <person name="Kristiansen K."/>
            <person name="Zheng H."/>
            <person name="Li S."/>
            <person name="Zhang X."/>
            <person name="Yang H."/>
            <person name="Wang J."/>
            <person name="Sun R."/>
            <person name="Zhang B."/>
            <person name="Jiang S."/>
            <person name="Wang J."/>
            <person name="Du Y."/>
            <person name="Li S."/>
        </authorList>
    </citation>
    <scope>NUCLEOTIDE SEQUENCE [LARGE SCALE GENOMIC DNA]</scope>
    <source>
        <strain evidence="2">cv. 9930</strain>
    </source>
</reference>
<dbReference type="Gramene" id="KGN54660">
    <property type="protein sequence ID" value="KGN54660"/>
    <property type="gene ID" value="Csa_4G418530"/>
</dbReference>
<dbReference type="Proteomes" id="UP000029981">
    <property type="component" value="Chromosome 4"/>
</dbReference>